<dbReference type="SMR" id="A0A8T3BZA5"/>
<dbReference type="SUPFAM" id="SSF57716">
    <property type="entry name" value="Glucocorticoid receptor-like (DNA-binding domain)"/>
    <property type="match status" value="1"/>
</dbReference>
<keyword evidence="3" id="KW-0862">Zinc</keyword>
<evidence type="ECO:0000256" key="3">
    <source>
        <dbReference type="ARBA" id="ARBA00022833"/>
    </source>
</evidence>
<dbReference type="SMART" id="SM00401">
    <property type="entry name" value="ZnF_GATA"/>
    <property type="match status" value="1"/>
</dbReference>
<dbReference type="CDD" id="cd00202">
    <property type="entry name" value="ZnF_GATA"/>
    <property type="match status" value="1"/>
</dbReference>
<dbReference type="GO" id="GO:0043565">
    <property type="term" value="F:sequence-specific DNA binding"/>
    <property type="evidence" value="ECO:0007669"/>
    <property type="project" value="InterPro"/>
</dbReference>
<dbReference type="InterPro" id="IPR000679">
    <property type="entry name" value="Znf_GATA"/>
</dbReference>
<gene>
    <name evidence="10" type="ORF">KFK09_004064</name>
</gene>
<dbReference type="GO" id="GO:0008270">
    <property type="term" value="F:zinc ion binding"/>
    <property type="evidence" value="ECO:0007669"/>
    <property type="project" value="UniProtKB-KW"/>
</dbReference>
<evidence type="ECO:0000313" key="10">
    <source>
        <dbReference type="EMBL" id="KAI0524682.1"/>
    </source>
</evidence>
<dbReference type="Pfam" id="PF00320">
    <property type="entry name" value="GATA"/>
    <property type="match status" value="1"/>
</dbReference>
<dbReference type="PANTHER" id="PTHR46813:SF16">
    <property type="entry name" value="GATA TRANSCRIPTION FACTOR 18"/>
    <property type="match status" value="1"/>
</dbReference>
<comment type="similarity">
    <text evidence="7">Belongs to the type IV zinc-finger family. Class B subfamily.</text>
</comment>
<organism evidence="10 11">
    <name type="scientific">Dendrobium nobile</name>
    <name type="common">Orchid</name>
    <dbReference type="NCBI Taxonomy" id="94219"/>
    <lineage>
        <taxon>Eukaryota</taxon>
        <taxon>Viridiplantae</taxon>
        <taxon>Streptophyta</taxon>
        <taxon>Embryophyta</taxon>
        <taxon>Tracheophyta</taxon>
        <taxon>Spermatophyta</taxon>
        <taxon>Magnoliopsida</taxon>
        <taxon>Liliopsida</taxon>
        <taxon>Asparagales</taxon>
        <taxon>Orchidaceae</taxon>
        <taxon>Epidendroideae</taxon>
        <taxon>Malaxideae</taxon>
        <taxon>Dendrobiinae</taxon>
        <taxon>Dendrobium</taxon>
    </lineage>
</organism>
<name>A0A8T3BZA5_DENNO</name>
<evidence type="ECO:0000256" key="4">
    <source>
        <dbReference type="ARBA" id="ARBA00023015"/>
    </source>
</evidence>
<keyword evidence="11" id="KW-1185">Reference proteome</keyword>
<evidence type="ECO:0000259" key="9">
    <source>
        <dbReference type="PROSITE" id="PS50114"/>
    </source>
</evidence>
<keyword evidence="5" id="KW-0238">DNA-binding</keyword>
<reference evidence="10" key="1">
    <citation type="journal article" date="2022" name="Front. Genet.">
        <title>Chromosome-Scale Assembly of the Dendrobium nobile Genome Provides Insights Into the Molecular Mechanism of the Biosynthesis of the Medicinal Active Ingredient of Dendrobium.</title>
        <authorList>
            <person name="Xu Q."/>
            <person name="Niu S.-C."/>
            <person name="Li K.-L."/>
            <person name="Zheng P.-J."/>
            <person name="Zhang X.-J."/>
            <person name="Jia Y."/>
            <person name="Liu Y."/>
            <person name="Niu Y.-X."/>
            <person name="Yu L.-H."/>
            <person name="Chen D.-F."/>
            <person name="Zhang G.-Q."/>
        </authorList>
    </citation>
    <scope>NUCLEOTIDE SEQUENCE</scope>
    <source>
        <tissue evidence="10">Leaf</tissue>
    </source>
</reference>
<dbReference type="PROSITE" id="PS00344">
    <property type="entry name" value="GATA_ZN_FINGER_1"/>
    <property type="match status" value="1"/>
</dbReference>
<accession>A0A8T3BZA5</accession>
<dbReference type="PROSITE" id="PS50114">
    <property type="entry name" value="GATA_ZN_FINGER_2"/>
    <property type="match status" value="1"/>
</dbReference>
<comment type="caution">
    <text evidence="10">The sequence shown here is derived from an EMBL/GenBank/DDBJ whole genome shotgun (WGS) entry which is preliminary data.</text>
</comment>
<dbReference type="Proteomes" id="UP000829196">
    <property type="component" value="Unassembled WGS sequence"/>
</dbReference>
<dbReference type="OrthoDB" id="2162994at2759"/>
<protein>
    <recommendedName>
        <fullName evidence="9">GATA-type domain-containing protein</fullName>
    </recommendedName>
</protein>
<evidence type="ECO:0000313" key="11">
    <source>
        <dbReference type="Proteomes" id="UP000829196"/>
    </source>
</evidence>
<evidence type="ECO:0000256" key="5">
    <source>
        <dbReference type="ARBA" id="ARBA00023125"/>
    </source>
</evidence>
<sequence length="246" mass="25565">MLHWCGNSSSGSSAAPCSFTILFPVSGKQGMEEVVGDGGAATSSVDCTLTLGTPYTRHLSSSSSSSSSSSALQHSSSLPSLCWDILPQPGKHSSSSSAGGGFTASVGGSGSSSATINGDPFLLARRCANCDTTSTPLWRNGPRGPKSLCNACGIRYKKEERRAAASSTAMAASAVGDGINYGYTRGQPQHPWSCYTPSVAAVKNSPVPVYASDAEEQRELYLPWRLNVIPQQFPAVGDRGGLSQYQ</sequence>
<dbReference type="InterPro" id="IPR013088">
    <property type="entry name" value="Znf_NHR/GATA"/>
</dbReference>
<dbReference type="EMBL" id="JAGYWB010000004">
    <property type="protein sequence ID" value="KAI0524682.1"/>
    <property type="molecule type" value="Genomic_DNA"/>
</dbReference>
<keyword evidence="2 8" id="KW-0863">Zinc-finger</keyword>
<proteinExistence type="inferred from homology"/>
<dbReference type="AlphaFoldDB" id="A0A8T3BZA5"/>
<dbReference type="PANTHER" id="PTHR46813">
    <property type="entry name" value="GATA TRANSCRIPTION FACTOR 18"/>
    <property type="match status" value="1"/>
</dbReference>
<dbReference type="Gene3D" id="3.30.50.10">
    <property type="entry name" value="Erythroid Transcription Factor GATA-1, subunit A"/>
    <property type="match status" value="1"/>
</dbReference>
<evidence type="ECO:0000256" key="1">
    <source>
        <dbReference type="ARBA" id="ARBA00022723"/>
    </source>
</evidence>
<dbReference type="GO" id="GO:0006355">
    <property type="term" value="P:regulation of DNA-templated transcription"/>
    <property type="evidence" value="ECO:0007669"/>
    <property type="project" value="InterPro"/>
</dbReference>
<evidence type="ECO:0000256" key="6">
    <source>
        <dbReference type="ARBA" id="ARBA00023163"/>
    </source>
</evidence>
<evidence type="ECO:0000256" key="7">
    <source>
        <dbReference type="ARBA" id="ARBA00024019"/>
    </source>
</evidence>
<feature type="domain" description="GATA-type" evidence="9">
    <location>
        <begin position="121"/>
        <end position="157"/>
    </location>
</feature>
<keyword evidence="4" id="KW-0805">Transcription regulation</keyword>
<keyword evidence="1" id="KW-0479">Metal-binding</keyword>
<evidence type="ECO:0000256" key="2">
    <source>
        <dbReference type="ARBA" id="ARBA00022771"/>
    </source>
</evidence>
<evidence type="ECO:0000256" key="8">
    <source>
        <dbReference type="PROSITE-ProRule" id="PRU00094"/>
    </source>
</evidence>
<keyword evidence="6" id="KW-0804">Transcription</keyword>